<proteinExistence type="predicted"/>
<feature type="chain" id="PRO_5014801573" description="DUF3313 domain-containing protein" evidence="1">
    <location>
        <begin position="21"/>
        <end position="210"/>
    </location>
</feature>
<keyword evidence="1" id="KW-0732">Signal</keyword>
<dbReference type="PROSITE" id="PS51257">
    <property type="entry name" value="PROKAR_LIPOPROTEIN"/>
    <property type="match status" value="1"/>
</dbReference>
<feature type="signal peptide" evidence="1">
    <location>
        <begin position="1"/>
        <end position="20"/>
    </location>
</feature>
<dbReference type="RefSeq" id="WP_101518066.1">
    <property type="nucleotide sequence ID" value="NZ_PKUS01000011.1"/>
</dbReference>
<gene>
    <name evidence="2" type="ORF">C0039_10960</name>
</gene>
<evidence type="ECO:0000256" key="1">
    <source>
        <dbReference type="SAM" id="SignalP"/>
    </source>
</evidence>
<dbReference type="EMBL" id="PKUS01000011">
    <property type="protein sequence ID" value="PLW68784.1"/>
    <property type="molecule type" value="Genomic_DNA"/>
</dbReference>
<evidence type="ECO:0000313" key="2">
    <source>
        <dbReference type="EMBL" id="PLW68784.1"/>
    </source>
</evidence>
<evidence type="ECO:0008006" key="4">
    <source>
        <dbReference type="Google" id="ProtNLM"/>
    </source>
</evidence>
<organism evidence="2 3">
    <name type="scientific">Pseudohalioglobus lutimaris</name>
    <dbReference type="NCBI Taxonomy" id="1737061"/>
    <lineage>
        <taxon>Bacteria</taxon>
        <taxon>Pseudomonadati</taxon>
        <taxon>Pseudomonadota</taxon>
        <taxon>Gammaproteobacteria</taxon>
        <taxon>Cellvibrionales</taxon>
        <taxon>Halieaceae</taxon>
        <taxon>Pseudohalioglobus</taxon>
    </lineage>
</organism>
<keyword evidence="3" id="KW-1185">Reference proteome</keyword>
<reference evidence="2 3" key="1">
    <citation type="submission" date="2018-01" db="EMBL/GenBank/DDBJ databases">
        <title>The draft genome sequence of Halioglobus lutimaris HF004.</title>
        <authorList>
            <person name="Du Z.-J."/>
            <person name="Shi M.-J."/>
        </authorList>
    </citation>
    <scope>NUCLEOTIDE SEQUENCE [LARGE SCALE GENOMIC DNA]</scope>
    <source>
        <strain evidence="2 3">HF004</strain>
    </source>
</reference>
<sequence>MKLFLRFALASILLVACACSSPKMKESVATEFALENLHPVSKTGFEEAFALPDANLPGYASVAFSRLESADVDVPQTTISGTLRRDWQMTPEKEEKLAAVWRDASSRAFADYPRDGAGALQITAVLTRVAPRRTSSSAGSGAGAGYQSTGDVVEISAEFRIHNAANGELLAVVRDRRNIASLQWGRAAGVDLVNLFNSWASLLHTRVSGR</sequence>
<name>A0A2N5X2R6_9GAMM</name>
<protein>
    <recommendedName>
        <fullName evidence="4">DUF3313 domain-containing protein</fullName>
    </recommendedName>
</protein>
<comment type="caution">
    <text evidence="2">The sequence shown here is derived from an EMBL/GenBank/DDBJ whole genome shotgun (WGS) entry which is preliminary data.</text>
</comment>
<dbReference type="AlphaFoldDB" id="A0A2N5X2R6"/>
<dbReference type="OrthoDB" id="5735314at2"/>
<dbReference type="Proteomes" id="UP000235005">
    <property type="component" value="Unassembled WGS sequence"/>
</dbReference>
<accession>A0A2N5X2R6</accession>
<evidence type="ECO:0000313" key="3">
    <source>
        <dbReference type="Proteomes" id="UP000235005"/>
    </source>
</evidence>